<feature type="transmembrane region" description="Helical" evidence="8">
    <location>
        <begin position="276"/>
        <end position="298"/>
    </location>
</feature>
<keyword evidence="5 8" id="KW-0573">Peptidoglycan synthesis</keyword>
<organism evidence="10">
    <name type="scientific">candidate division WOR-3 bacterium</name>
    <dbReference type="NCBI Taxonomy" id="2052148"/>
    <lineage>
        <taxon>Bacteria</taxon>
        <taxon>Bacteria division WOR-3</taxon>
    </lineage>
</organism>
<dbReference type="PIRSF" id="PIRSF002869">
    <property type="entry name" value="MviN"/>
    <property type="match status" value="1"/>
</dbReference>
<feature type="transmembrane region" description="Helical" evidence="8">
    <location>
        <begin position="448"/>
        <end position="467"/>
    </location>
</feature>
<evidence type="ECO:0000313" key="10">
    <source>
        <dbReference type="EMBL" id="HGK63582.1"/>
    </source>
</evidence>
<dbReference type="GO" id="GO:0015648">
    <property type="term" value="F:lipid-linked peptidoglycan transporter activity"/>
    <property type="evidence" value="ECO:0007669"/>
    <property type="project" value="UniProtKB-UniRule"/>
</dbReference>
<comment type="subcellular location">
    <subcellularLocation>
        <location evidence="1 8">Cell membrane</location>
        <topology evidence="1 8">Multi-pass membrane protein</topology>
    </subcellularLocation>
</comment>
<keyword evidence="8 9" id="KW-0961">Cell wall biogenesis/degradation</keyword>
<comment type="pathway">
    <text evidence="8">Cell wall biogenesis; peptidoglycan biosynthesis.</text>
</comment>
<evidence type="ECO:0000256" key="9">
    <source>
        <dbReference type="PIRNR" id="PIRNR002869"/>
    </source>
</evidence>
<comment type="similarity">
    <text evidence="8 9">Belongs to the MurJ/MviN family.</text>
</comment>
<keyword evidence="8 9" id="KW-0813">Transport</keyword>
<dbReference type="PANTHER" id="PTHR47019:SF1">
    <property type="entry name" value="LIPID II FLIPPASE MURJ"/>
    <property type="match status" value="1"/>
</dbReference>
<evidence type="ECO:0000256" key="4">
    <source>
        <dbReference type="ARBA" id="ARBA00022960"/>
    </source>
</evidence>
<dbReference type="InterPro" id="IPR051050">
    <property type="entry name" value="Lipid_II_flippase_MurJ/MviN"/>
</dbReference>
<evidence type="ECO:0000256" key="1">
    <source>
        <dbReference type="ARBA" id="ARBA00004651"/>
    </source>
</evidence>
<keyword evidence="6 8" id="KW-1133">Transmembrane helix</keyword>
<dbReference type="GO" id="GO:0034204">
    <property type="term" value="P:lipid translocation"/>
    <property type="evidence" value="ECO:0007669"/>
    <property type="project" value="TreeGrafter"/>
</dbReference>
<feature type="transmembrane region" description="Helical" evidence="8">
    <location>
        <begin position="310"/>
        <end position="331"/>
    </location>
</feature>
<feature type="transmembrane region" description="Helical" evidence="8">
    <location>
        <begin position="133"/>
        <end position="152"/>
    </location>
</feature>
<feature type="transmembrane region" description="Helical" evidence="8">
    <location>
        <begin position="410"/>
        <end position="432"/>
    </location>
</feature>
<feature type="transmembrane region" description="Helical" evidence="8">
    <location>
        <begin position="30"/>
        <end position="48"/>
    </location>
</feature>
<dbReference type="UniPathway" id="UPA00219"/>
<comment type="caution">
    <text evidence="10">The sequence shown here is derived from an EMBL/GenBank/DDBJ whole genome shotgun (WGS) entry which is preliminary data.</text>
</comment>
<dbReference type="CDD" id="cd13123">
    <property type="entry name" value="MATE_MurJ_like"/>
    <property type="match status" value="1"/>
</dbReference>
<evidence type="ECO:0000256" key="2">
    <source>
        <dbReference type="ARBA" id="ARBA00022475"/>
    </source>
</evidence>
<sequence length="502" mass="57869">MGAKRFFLKVFSFSFGTLISRITGLFREMVFAFLFGASYATDCFNIAFRIPNLLRDMFSETALSAAFVPTFCEKMKKEEKKELSLFASNILNFLLLSVGMLTLLLILFAPYVVKIISLGFTKETPKYLLTLKLTKIMLPFLLFISLASWAMGILISYGYFFISAVASAVFNIVSILIPLFTYSIFLKAHLEPIFSMAYGVLFGSIFQFLFLLIFLKKTGYQYYFHLNLADADLKKVIKLYLPVLLGLAAYQINFFINTILITFLEEKSITYLNYAYRIMHLPAGLFGVAVGSVSLQEFSLTEKEKLKENLFLPIKINTLILLPITLVFILLSSPLTRLLYERGRFTSTDSYYTSIALFLYSFLIFPSSLGRIFASYFYSLKDTKTPALISFFSVSLNILLNLILMKKIGFKAFPVSASISSFSQATLLYLLLKKKEKINIFNKERKKFFFRIIILLIPFSFIIYFSFRFFEFLKLPLFFSLIFTLILAFLYLFPLLKKERLF</sequence>
<dbReference type="GO" id="GO:0009252">
    <property type="term" value="P:peptidoglycan biosynthetic process"/>
    <property type="evidence" value="ECO:0007669"/>
    <property type="project" value="UniProtKB-UniRule"/>
</dbReference>
<gene>
    <name evidence="8 10" type="primary">murJ</name>
    <name evidence="10" type="ORF">ENU74_03200</name>
</gene>
<dbReference type="Pfam" id="PF03023">
    <property type="entry name" value="MurJ"/>
    <property type="match status" value="1"/>
</dbReference>
<evidence type="ECO:0000256" key="6">
    <source>
        <dbReference type="ARBA" id="ARBA00022989"/>
    </source>
</evidence>
<feature type="transmembrane region" description="Helical" evidence="8">
    <location>
        <begin position="7"/>
        <end position="24"/>
    </location>
</feature>
<proteinExistence type="inferred from homology"/>
<feature type="transmembrane region" description="Helical" evidence="8">
    <location>
        <begin position="351"/>
        <end position="374"/>
    </location>
</feature>
<dbReference type="PRINTS" id="PR01806">
    <property type="entry name" value="VIRFACTRMVIN"/>
</dbReference>
<comment type="function">
    <text evidence="8 9">Involved in peptidoglycan biosynthesis. Transports lipid-linked peptidoglycan precursors from the inner to the outer leaflet of the cytoplasmic membrane.</text>
</comment>
<protein>
    <recommendedName>
        <fullName evidence="8">Probable lipid II flippase MurJ</fullName>
    </recommendedName>
</protein>
<feature type="transmembrane region" description="Helical" evidence="8">
    <location>
        <begin position="159"/>
        <end position="181"/>
    </location>
</feature>
<feature type="transmembrane region" description="Helical" evidence="8">
    <location>
        <begin position="83"/>
        <end position="113"/>
    </location>
</feature>
<dbReference type="PANTHER" id="PTHR47019">
    <property type="entry name" value="LIPID II FLIPPASE MURJ"/>
    <property type="match status" value="1"/>
</dbReference>
<dbReference type="AlphaFoldDB" id="A0A7V3ZV01"/>
<dbReference type="NCBIfam" id="TIGR01695">
    <property type="entry name" value="murJ_mviN"/>
    <property type="match status" value="1"/>
</dbReference>
<evidence type="ECO:0000256" key="3">
    <source>
        <dbReference type="ARBA" id="ARBA00022692"/>
    </source>
</evidence>
<dbReference type="GO" id="GO:0005886">
    <property type="term" value="C:plasma membrane"/>
    <property type="evidence" value="ECO:0007669"/>
    <property type="project" value="UniProtKB-SubCell"/>
</dbReference>
<keyword evidence="2 8" id="KW-1003">Cell membrane</keyword>
<feature type="transmembrane region" description="Helical" evidence="8">
    <location>
        <begin position="236"/>
        <end position="264"/>
    </location>
</feature>
<dbReference type="GO" id="GO:0008360">
    <property type="term" value="P:regulation of cell shape"/>
    <property type="evidence" value="ECO:0007669"/>
    <property type="project" value="UniProtKB-UniRule"/>
</dbReference>
<name>A0A7V3ZV01_UNCW3</name>
<keyword evidence="3 8" id="KW-0812">Transmembrane</keyword>
<reference evidence="10" key="1">
    <citation type="journal article" date="2020" name="mSystems">
        <title>Genome- and Community-Level Interaction Insights into Carbon Utilization and Element Cycling Functions of Hydrothermarchaeota in Hydrothermal Sediment.</title>
        <authorList>
            <person name="Zhou Z."/>
            <person name="Liu Y."/>
            <person name="Xu W."/>
            <person name="Pan J."/>
            <person name="Luo Z.H."/>
            <person name="Li M."/>
        </authorList>
    </citation>
    <scope>NUCLEOTIDE SEQUENCE [LARGE SCALE GENOMIC DNA]</scope>
    <source>
        <strain evidence="10">SpSt-697</strain>
    </source>
</reference>
<feature type="transmembrane region" description="Helical" evidence="8">
    <location>
        <begin position="193"/>
        <end position="215"/>
    </location>
</feature>
<dbReference type="HAMAP" id="MF_02078">
    <property type="entry name" value="MurJ_MviN"/>
    <property type="match status" value="1"/>
</dbReference>
<keyword evidence="4 8" id="KW-0133">Cell shape</keyword>
<dbReference type="GO" id="GO:0071555">
    <property type="term" value="P:cell wall organization"/>
    <property type="evidence" value="ECO:0007669"/>
    <property type="project" value="UniProtKB-UniRule"/>
</dbReference>
<keyword evidence="7 8" id="KW-0472">Membrane</keyword>
<evidence type="ECO:0000256" key="5">
    <source>
        <dbReference type="ARBA" id="ARBA00022984"/>
    </source>
</evidence>
<evidence type="ECO:0000256" key="7">
    <source>
        <dbReference type="ARBA" id="ARBA00023136"/>
    </source>
</evidence>
<evidence type="ECO:0000256" key="8">
    <source>
        <dbReference type="HAMAP-Rule" id="MF_02078"/>
    </source>
</evidence>
<feature type="transmembrane region" description="Helical" evidence="8">
    <location>
        <begin position="386"/>
        <end position="404"/>
    </location>
</feature>
<accession>A0A7V3ZV01</accession>
<feature type="transmembrane region" description="Helical" evidence="8">
    <location>
        <begin position="473"/>
        <end position="493"/>
    </location>
</feature>
<dbReference type="EMBL" id="DTDR01000083">
    <property type="protein sequence ID" value="HGK63582.1"/>
    <property type="molecule type" value="Genomic_DNA"/>
</dbReference>
<dbReference type="InterPro" id="IPR004268">
    <property type="entry name" value="MurJ"/>
</dbReference>